<organism evidence="2 3">
    <name type="scientific">Babesia bigemina</name>
    <dbReference type="NCBI Taxonomy" id="5866"/>
    <lineage>
        <taxon>Eukaryota</taxon>
        <taxon>Sar</taxon>
        <taxon>Alveolata</taxon>
        <taxon>Apicomplexa</taxon>
        <taxon>Aconoidasida</taxon>
        <taxon>Piroplasmida</taxon>
        <taxon>Babesiidae</taxon>
        <taxon>Babesia</taxon>
    </lineage>
</organism>
<feature type="signal peptide" evidence="1">
    <location>
        <begin position="1"/>
        <end position="23"/>
    </location>
</feature>
<evidence type="ECO:0000313" key="2">
    <source>
        <dbReference type="EMBL" id="CDR94494.1"/>
    </source>
</evidence>
<protein>
    <submittedName>
        <fullName evidence="2">Uncharacterized protein</fullName>
    </submittedName>
</protein>
<dbReference type="KEGG" id="bbig:BBBOND_0107920"/>
<gene>
    <name evidence="2" type="ORF">BBBOND_0107920</name>
</gene>
<keyword evidence="3" id="KW-1185">Reference proteome</keyword>
<dbReference type="OrthoDB" id="10564114at2759"/>
<dbReference type="GeneID" id="24563035"/>
<dbReference type="VEuPathDB" id="PiroplasmaDB:BBBOND_0107920"/>
<feature type="chain" id="PRO_5001595501" evidence="1">
    <location>
        <begin position="24"/>
        <end position="129"/>
    </location>
</feature>
<dbReference type="Proteomes" id="UP000033188">
    <property type="component" value="Chromosome 1"/>
</dbReference>
<dbReference type="EMBL" id="LK391707">
    <property type="protein sequence ID" value="CDR94494.1"/>
    <property type="molecule type" value="Genomic_DNA"/>
</dbReference>
<keyword evidence="1" id="KW-0732">Signal</keyword>
<dbReference type="RefSeq" id="XP_012766680.1">
    <property type="nucleotide sequence ID" value="XM_012911226.1"/>
</dbReference>
<proteinExistence type="predicted"/>
<dbReference type="AlphaFoldDB" id="A0A061D6D5"/>
<reference evidence="3" key="1">
    <citation type="journal article" date="2014" name="Nucleic Acids Res.">
        <title>The evolutionary dynamics of variant antigen genes in Babesia reveal a history of genomic innovation underlying host-parasite interaction.</title>
        <authorList>
            <person name="Jackson A.P."/>
            <person name="Otto T.D."/>
            <person name="Darby A."/>
            <person name="Ramaprasad A."/>
            <person name="Xia D."/>
            <person name="Echaide I.E."/>
            <person name="Farber M."/>
            <person name="Gahlot S."/>
            <person name="Gamble J."/>
            <person name="Gupta D."/>
            <person name="Gupta Y."/>
            <person name="Jackson L."/>
            <person name="Malandrin L."/>
            <person name="Malas T.B."/>
            <person name="Moussa E."/>
            <person name="Nair M."/>
            <person name="Reid A.J."/>
            <person name="Sanders M."/>
            <person name="Sharma J."/>
            <person name="Tracey A."/>
            <person name="Quail M.A."/>
            <person name="Weir W."/>
            <person name="Wastling J.M."/>
            <person name="Hall N."/>
            <person name="Willadsen P."/>
            <person name="Lingelbach K."/>
            <person name="Shiels B."/>
            <person name="Tait A."/>
            <person name="Berriman M."/>
            <person name="Allred D.R."/>
            <person name="Pain A."/>
        </authorList>
    </citation>
    <scope>NUCLEOTIDE SEQUENCE [LARGE SCALE GENOMIC DNA]</scope>
    <source>
        <strain evidence="3">Bond</strain>
    </source>
</reference>
<name>A0A061D6D5_BABBI</name>
<sequence length="129" mass="14388">MAAFYRILFLFLLSFFLHEQVNAGTMTLEKARKHFSGTSAFRGSDYDSRMGHNAHEGKTFNALYNKYAGSILDYDQQLAGFTQSGSGPYEDDRPIKLSKHDFMCQSLFAAGLPVGADCRTRGPGRYVLA</sequence>
<evidence type="ECO:0000313" key="3">
    <source>
        <dbReference type="Proteomes" id="UP000033188"/>
    </source>
</evidence>
<evidence type="ECO:0000256" key="1">
    <source>
        <dbReference type="SAM" id="SignalP"/>
    </source>
</evidence>
<accession>A0A061D6D5</accession>